<name>A0A8J5Z3Y5_9ROSI</name>
<evidence type="ECO:0008006" key="9">
    <source>
        <dbReference type="Google" id="ProtNLM"/>
    </source>
</evidence>
<organism evidence="7 8">
    <name type="scientific">Gossypium anomalum</name>
    <dbReference type="NCBI Taxonomy" id="47600"/>
    <lineage>
        <taxon>Eukaryota</taxon>
        <taxon>Viridiplantae</taxon>
        <taxon>Streptophyta</taxon>
        <taxon>Embryophyta</taxon>
        <taxon>Tracheophyta</taxon>
        <taxon>Spermatophyta</taxon>
        <taxon>Magnoliopsida</taxon>
        <taxon>eudicotyledons</taxon>
        <taxon>Gunneridae</taxon>
        <taxon>Pentapetalae</taxon>
        <taxon>rosids</taxon>
        <taxon>malvids</taxon>
        <taxon>Malvales</taxon>
        <taxon>Malvaceae</taxon>
        <taxon>Malvoideae</taxon>
        <taxon>Gossypium</taxon>
    </lineage>
</organism>
<gene>
    <name evidence="7" type="ORF">CXB51_025218</name>
</gene>
<comment type="caution">
    <text evidence="7">The sequence shown here is derived from an EMBL/GenBank/DDBJ whole genome shotgun (WGS) entry which is preliminary data.</text>
</comment>
<keyword evidence="8" id="KW-1185">Reference proteome</keyword>
<evidence type="ECO:0000256" key="6">
    <source>
        <dbReference type="SAM" id="MobiDB-lite"/>
    </source>
</evidence>
<dbReference type="Proteomes" id="UP000701853">
    <property type="component" value="Chromosome 10"/>
</dbReference>
<dbReference type="CDD" id="cd00452">
    <property type="entry name" value="KDPG_aldolase"/>
    <property type="match status" value="1"/>
</dbReference>
<reference evidence="7 8" key="1">
    <citation type="journal article" date="2021" name="bioRxiv">
        <title>The Gossypium anomalum genome as a resource for cotton improvement and evolutionary analysis of hybrid incompatibility.</title>
        <authorList>
            <person name="Grover C.E."/>
            <person name="Yuan D."/>
            <person name="Arick M.A."/>
            <person name="Miller E.R."/>
            <person name="Hu G."/>
            <person name="Peterson D.G."/>
            <person name="Wendel J.F."/>
            <person name="Udall J.A."/>
        </authorList>
    </citation>
    <scope>NUCLEOTIDE SEQUENCE [LARGE SCALE GENOMIC DNA]</scope>
    <source>
        <strain evidence="7">JFW-Udall</strain>
        <tissue evidence="7">Leaf</tissue>
    </source>
</reference>
<dbReference type="InterPro" id="IPR000887">
    <property type="entry name" value="Aldlse_KDPG_KHG"/>
</dbReference>
<protein>
    <recommendedName>
        <fullName evidence="9">KHG/KDPG aldolase</fullName>
    </recommendedName>
</protein>
<feature type="compositionally biased region" description="Low complexity" evidence="6">
    <location>
        <begin position="29"/>
        <end position="47"/>
    </location>
</feature>
<keyword evidence="5" id="KW-0119">Carbohydrate metabolism</keyword>
<evidence type="ECO:0000256" key="3">
    <source>
        <dbReference type="ARBA" id="ARBA00011233"/>
    </source>
</evidence>
<dbReference type="OrthoDB" id="1476984at2759"/>
<dbReference type="Pfam" id="PF01081">
    <property type="entry name" value="Aldolase"/>
    <property type="match status" value="1"/>
</dbReference>
<dbReference type="PANTHER" id="PTHR30246:SF1">
    <property type="entry name" value="2-DEHYDRO-3-DEOXY-6-PHOSPHOGALACTONATE ALDOLASE-RELATED"/>
    <property type="match status" value="1"/>
</dbReference>
<comment type="similarity">
    <text evidence="2">Belongs to the KHG/KDPG aldolase family.</text>
</comment>
<evidence type="ECO:0000256" key="2">
    <source>
        <dbReference type="ARBA" id="ARBA00006906"/>
    </source>
</evidence>
<dbReference type="AlphaFoldDB" id="A0A8J5Z3Y5"/>
<evidence type="ECO:0000256" key="1">
    <source>
        <dbReference type="ARBA" id="ARBA00004761"/>
    </source>
</evidence>
<comment type="subunit">
    <text evidence="3">Homotrimer.</text>
</comment>
<proteinExistence type="inferred from homology"/>
<feature type="region of interest" description="Disordered" evidence="6">
    <location>
        <begin position="26"/>
        <end position="47"/>
    </location>
</feature>
<dbReference type="Gene3D" id="3.20.20.70">
    <property type="entry name" value="Aldolase class I"/>
    <property type="match status" value="1"/>
</dbReference>
<keyword evidence="4" id="KW-0456">Lyase</keyword>
<dbReference type="PANTHER" id="PTHR30246">
    <property type="entry name" value="2-KETO-3-DEOXY-6-PHOSPHOGLUCONATE ALDOLASE"/>
    <property type="match status" value="1"/>
</dbReference>
<evidence type="ECO:0000313" key="8">
    <source>
        <dbReference type="Proteomes" id="UP000701853"/>
    </source>
</evidence>
<evidence type="ECO:0000256" key="5">
    <source>
        <dbReference type="ARBA" id="ARBA00023277"/>
    </source>
</evidence>
<dbReference type="GO" id="GO:0016829">
    <property type="term" value="F:lyase activity"/>
    <property type="evidence" value="ECO:0007669"/>
    <property type="project" value="UniProtKB-KW"/>
</dbReference>
<dbReference type="EMBL" id="JAHUZN010000010">
    <property type="protein sequence ID" value="KAG8480679.1"/>
    <property type="molecule type" value="Genomic_DNA"/>
</dbReference>
<sequence>MVFTCTFPCNPVFQFQRLFTRSRLQQHHSAPPLSNSNLKPSSSSSSSSHHYGHTFSLIQDSAVIACLRANSAEQAMEAARAAVNGGIAVLEIVRSTPDVFEVLQALANEYPTKAFGVGTVLTAEDAKTAIKAGAKFLMSPATVNDILDDVRDTDVLYMPGVMTPTEIYSAHNAGAKIVKIYPVSALGGVRYISAIRKPFSHIPMVASQGITIDSVGDYIAQGATSVVLSDAIFDKEAMNQNNFDVVNRLATSAALQGKFAVESAAFALACSKSYVRTYISSIFHFLKEGKIKHDRKGILTEQIGKAELFFPTPMSFMCPISEAQTFLLGSVQASDTCSTRNTILIW</sequence>
<dbReference type="InterPro" id="IPR013785">
    <property type="entry name" value="Aldolase_TIM"/>
</dbReference>
<accession>A0A8J5Z3Y5</accession>
<comment type="pathway">
    <text evidence="1">Carbohydrate acid metabolism.</text>
</comment>
<dbReference type="SUPFAM" id="SSF51569">
    <property type="entry name" value="Aldolase"/>
    <property type="match status" value="1"/>
</dbReference>
<dbReference type="NCBIfam" id="TIGR01182">
    <property type="entry name" value="eda"/>
    <property type="match status" value="1"/>
</dbReference>
<evidence type="ECO:0000313" key="7">
    <source>
        <dbReference type="EMBL" id="KAG8480679.1"/>
    </source>
</evidence>
<evidence type="ECO:0000256" key="4">
    <source>
        <dbReference type="ARBA" id="ARBA00023239"/>
    </source>
</evidence>